<dbReference type="GO" id="GO:0005524">
    <property type="term" value="F:ATP binding"/>
    <property type="evidence" value="ECO:0007669"/>
    <property type="project" value="UniProtKB-KW"/>
</dbReference>
<dbReference type="SMART" id="SM00382">
    <property type="entry name" value="AAA"/>
    <property type="match status" value="1"/>
</dbReference>
<evidence type="ECO:0000256" key="2">
    <source>
        <dbReference type="ARBA" id="ARBA00022741"/>
    </source>
</evidence>
<evidence type="ECO:0000256" key="1">
    <source>
        <dbReference type="ARBA" id="ARBA00022448"/>
    </source>
</evidence>
<name>D3PCH7_DEFDS</name>
<dbReference type="InterPro" id="IPR027417">
    <property type="entry name" value="P-loop_NTPase"/>
</dbReference>
<dbReference type="InterPro" id="IPR017871">
    <property type="entry name" value="ABC_transporter-like_CS"/>
</dbReference>
<dbReference type="PANTHER" id="PTHR42781">
    <property type="entry name" value="SPERMIDINE/PUTRESCINE IMPORT ATP-BINDING PROTEIN POTA"/>
    <property type="match status" value="1"/>
</dbReference>
<evidence type="ECO:0000313" key="6">
    <source>
        <dbReference type="Proteomes" id="UP000001520"/>
    </source>
</evidence>
<accession>D3PCH7</accession>
<evidence type="ECO:0000259" key="4">
    <source>
        <dbReference type="PROSITE" id="PS50893"/>
    </source>
</evidence>
<dbReference type="InterPro" id="IPR003593">
    <property type="entry name" value="AAA+_ATPase"/>
</dbReference>
<keyword evidence="2" id="KW-0547">Nucleotide-binding</keyword>
<organism evidence="5 6">
    <name type="scientific">Deferribacter desulfuricans (strain DSM 14783 / JCM 11476 / NBRC 101012 / SSM1)</name>
    <dbReference type="NCBI Taxonomy" id="639282"/>
    <lineage>
        <taxon>Bacteria</taxon>
        <taxon>Pseudomonadati</taxon>
        <taxon>Deferribacterota</taxon>
        <taxon>Deferribacteres</taxon>
        <taxon>Deferribacterales</taxon>
        <taxon>Deferribacteraceae</taxon>
        <taxon>Deferribacter</taxon>
    </lineage>
</organism>
<dbReference type="AlphaFoldDB" id="D3PCH7"/>
<dbReference type="PANTHER" id="PTHR42781:SF4">
    <property type="entry name" value="SPERMIDINE_PUTRESCINE IMPORT ATP-BINDING PROTEIN POTA"/>
    <property type="match status" value="1"/>
</dbReference>
<dbReference type="PROSITE" id="PS50893">
    <property type="entry name" value="ABC_TRANSPORTER_2"/>
    <property type="match status" value="1"/>
</dbReference>
<dbReference type="EMBL" id="AP011529">
    <property type="protein sequence ID" value="BAI80300.1"/>
    <property type="molecule type" value="Genomic_DNA"/>
</dbReference>
<dbReference type="Proteomes" id="UP000001520">
    <property type="component" value="Chromosome"/>
</dbReference>
<dbReference type="InterPro" id="IPR008995">
    <property type="entry name" value="Mo/tungstate-bd_C_term_dom"/>
</dbReference>
<dbReference type="Pfam" id="PF00005">
    <property type="entry name" value="ABC_tran"/>
    <property type="match status" value="1"/>
</dbReference>
<protein>
    <submittedName>
        <fullName evidence="5">Molybdate ABC transporter, ATP-binding protein</fullName>
    </submittedName>
</protein>
<proteinExistence type="predicted"/>
<evidence type="ECO:0000313" key="5">
    <source>
        <dbReference type="EMBL" id="BAI80300.1"/>
    </source>
</evidence>
<dbReference type="STRING" id="639282.DEFDS_0824"/>
<dbReference type="PROSITE" id="PS00211">
    <property type="entry name" value="ABC_TRANSPORTER_1"/>
    <property type="match status" value="1"/>
</dbReference>
<dbReference type="OrthoDB" id="9809450at2"/>
<dbReference type="RefSeq" id="WP_013007548.1">
    <property type="nucleotide sequence ID" value="NC_013939.1"/>
</dbReference>
<evidence type="ECO:0000256" key="3">
    <source>
        <dbReference type="ARBA" id="ARBA00022840"/>
    </source>
</evidence>
<dbReference type="eggNOG" id="COG3842">
    <property type="taxonomic scope" value="Bacteria"/>
</dbReference>
<dbReference type="GO" id="GO:0016887">
    <property type="term" value="F:ATP hydrolysis activity"/>
    <property type="evidence" value="ECO:0007669"/>
    <property type="project" value="InterPro"/>
</dbReference>
<dbReference type="InterPro" id="IPR050093">
    <property type="entry name" value="ABC_SmlMolc_Importer"/>
</dbReference>
<gene>
    <name evidence="5" type="ordered locus">DEFDS_0824</name>
</gene>
<dbReference type="InterPro" id="IPR003439">
    <property type="entry name" value="ABC_transporter-like_ATP-bd"/>
</dbReference>
<keyword evidence="6" id="KW-1185">Reference proteome</keyword>
<dbReference type="Gene3D" id="3.40.50.300">
    <property type="entry name" value="P-loop containing nucleotide triphosphate hydrolases"/>
    <property type="match status" value="1"/>
</dbReference>
<keyword evidence="1" id="KW-0813">Transport</keyword>
<reference evidence="5 6" key="1">
    <citation type="journal article" date="2010" name="DNA Res.">
        <title>Bacterial lifestyle in a deep-sea hydrothermal vent chimney revealed by the genome sequence of the thermophilic bacterium Deferribacter desulfuricans SSM1.</title>
        <authorList>
            <person name="Takaki Y."/>
            <person name="Shimamura S."/>
            <person name="Nakagawa S."/>
            <person name="Fukuhara Y."/>
            <person name="Horikawa H."/>
            <person name="Ankai A."/>
            <person name="Harada T."/>
            <person name="Hosoyama A."/>
            <person name="Oguchi A."/>
            <person name="Fukui S."/>
            <person name="Fujita N."/>
            <person name="Takami H."/>
            <person name="Takai K."/>
        </authorList>
    </citation>
    <scope>NUCLEOTIDE SEQUENCE [LARGE SCALE GENOMIC DNA]</scope>
    <source>
        <strain evidence="6">DSM 14783 / JCM 11476 / NBRC 101012 / SSM1</strain>
    </source>
</reference>
<sequence>MIEISIKKYFRRKTFVYNFSSNKQRIVVFGHSGAGKSNLVKMIAGFYPPDEGFISINGVTFFKKGEINLSIDKRRVGYLPQEYTLFPHLTVLNNILYGVKIRKIKADRELFEFLINTLEIGEYLDKYPSVLSGGQKQRIAIARALMVNPNILLFDEPFSSLDKPIKERLIDLINIILQRMDKPAIFITHDIDDAYLLGDDVVVIKDGKVIEYGNKSSIFNKPQYVETAKLINFKNIWAIDKAGNGYLIANNEKLLTINAIDGAKYVGIRPENVMIVRKDAKDKKENQFEVAVRWIKRLSGFCEIKVEHGNLGTIYIKLPEHAFNKLNIVENENINISLKSESLITMKEVTNG</sequence>
<feature type="domain" description="ABC transporter" evidence="4">
    <location>
        <begin position="1"/>
        <end position="231"/>
    </location>
</feature>
<dbReference type="SUPFAM" id="SSF52540">
    <property type="entry name" value="P-loop containing nucleoside triphosphate hydrolases"/>
    <property type="match status" value="1"/>
</dbReference>
<dbReference type="SUPFAM" id="SSF50331">
    <property type="entry name" value="MOP-like"/>
    <property type="match status" value="1"/>
</dbReference>
<dbReference type="KEGG" id="ddf:DEFDS_0824"/>
<keyword evidence="3 5" id="KW-0067">ATP-binding</keyword>
<dbReference type="HOGENOM" id="CLU_000604_1_1_0"/>